<keyword evidence="7" id="KW-1185">Reference proteome</keyword>
<dbReference type="GO" id="GO:0005793">
    <property type="term" value="C:endoplasmic reticulum-Golgi intermediate compartment"/>
    <property type="evidence" value="ECO:0007669"/>
    <property type="project" value="TreeGrafter"/>
</dbReference>
<dbReference type="PANTHER" id="PTHR12062:SF9">
    <property type="entry name" value="ALPHA-1,3-MANNOSYL-GLYCOPROTEIN 4-BETA-N-ACETYLGLUCOSAMINYLTRANSFERASE A, ISOFORM A"/>
    <property type="match status" value="1"/>
</dbReference>
<feature type="domain" description="MGAT4 A/B/C C-terminal" evidence="5">
    <location>
        <begin position="327"/>
        <end position="419"/>
    </location>
</feature>
<comment type="pathway">
    <text evidence="1">Protein modification; protein glycosylation.</text>
</comment>
<dbReference type="WBParaSite" id="GPUH_0001144301-mRNA-1">
    <property type="protein sequence ID" value="GPUH_0001144301-mRNA-1"/>
    <property type="gene ID" value="GPUH_0001144301"/>
</dbReference>
<evidence type="ECO:0000256" key="3">
    <source>
        <dbReference type="ARBA" id="ARBA00022679"/>
    </source>
</evidence>
<evidence type="ECO:0000313" key="6">
    <source>
        <dbReference type="EMBL" id="VDN18766.1"/>
    </source>
</evidence>
<accession>A0A183DRT8</accession>
<dbReference type="OrthoDB" id="2016523at2759"/>
<name>A0A183DRT8_9BILA</name>
<dbReference type="InterPro" id="IPR056576">
    <property type="entry name" value="MGAT4_A/B/C_C"/>
</dbReference>
<protein>
    <submittedName>
        <fullName evidence="8">Alpha-1,3-mannosyl-glycoprotein 4-beta-N-acetylglucosaminyltransferase A</fullName>
    </submittedName>
</protein>
<dbReference type="Pfam" id="PF23524">
    <property type="entry name" value="MGAT4A_C"/>
    <property type="match status" value="1"/>
</dbReference>
<gene>
    <name evidence="6" type="ORF">GPUH_LOCUS11429</name>
</gene>
<evidence type="ECO:0000313" key="7">
    <source>
        <dbReference type="Proteomes" id="UP000271098"/>
    </source>
</evidence>
<dbReference type="GO" id="GO:0005783">
    <property type="term" value="C:endoplasmic reticulum"/>
    <property type="evidence" value="ECO:0007669"/>
    <property type="project" value="TreeGrafter"/>
</dbReference>
<dbReference type="Proteomes" id="UP000271098">
    <property type="component" value="Unassembled WGS sequence"/>
</dbReference>
<dbReference type="EMBL" id="UYRT01078547">
    <property type="protein sequence ID" value="VDN18766.1"/>
    <property type="molecule type" value="Genomic_DNA"/>
</dbReference>
<dbReference type="GO" id="GO:0006487">
    <property type="term" value="P:protein N-linked glycosylation"/>
    <property type="evidence" value="ECO:0007669"/>
    <property type="project" value="TreeGrafter"/>
</dbReference>
<dbReference type="GO" id="GO:0005795">
    <property type="term" value="C:Golgi stack"/>
    <property type="evidence" value="ECO:0007669"/>
    <property type="project" value="TreeGrafter"/>
</dbReference>
<organism evidence="8">
    <name type="scientific">Gongylonema pulchrum</name>
    <dbReference type="NCBI Taxonomy" id="637853"/>
    <lineage>
        <taxon>Eukaryota</taxon>
        <taxon>Metazoa</taxon>
        <taxon>Ecdysozoa</taxon>
        <taxon>Nematoda</taxon>
        <taxon>Chromadorea</taxon>
        <taxon>Rhabditida</taxon>
        <taxon>Spirurina</taxon>
        <taxon>Spiruromorpha</taxon>
        <taxon>Spiruroidea</taxon>
        <taxon>Gongylonematidae</taxon>
        <taxon>Gongylonema</taxon>
    </lineage>
</organism>
<dbReference type="AlphaFoldDB" id="A0A183DRT8"/>
<dbReference type="InterPro" id="IPR006759">
    <property type="entry name" value="Glyco_transf_54"/>
</dbReference>
<evidence type="ECO:0000259" key="5">
    <source>
        <dbReference type="Pfam" id="PF23524"/>
    </source>
</evidence>
<keyword evidence="2" id="KW-0328">Glycosyltransferase</keyword>
<evidence type="ECO:0000259" key="4">
    <source>
        <dbReference type="Pfam" id="PF04666"/>
    </source>
</evidence>
<feature type="domain" description="MGAT4 conserved region" evidence="4">
    <location>
        <begin position="48"/>
        <end position="312"/>
    </location>
</feature>
<sequence>MPALGFRQKLRPMIDRLRYQVMHPLPLAPYRVVGLLLSESVVLSVPTFIDFLPHLYTVSGSALRPALTYGNDSLRLSKTDFVIGIPTVARHNQSYLLPTLQSLIGGLSSEEMKMVTIVVLIADDAGPYSPFVKEQCDSLQSEFPSELNSGLLRIIVPPREWYSPDLYTLPATFNDSPERMRWRTKQNLDYMFLMLYCQRRGEYYLQLEDDVISKAGFIKRVKEFIAENEAEDWLMLEFSSLGFIGKLFRSSDLTLLTQFIALFYQVKPVDWLLDLLFVTKLHRIRCRPSIFQHIGVHSSLAGKVQKLRERDFGKAQLFIPHRDNPPAKITTSLKTYMLYDLESAYGGENYYWALSPVANDYILFEFYSIINLIGFVVRTGNPEHPSDILNGSAEVLLKKQYEPKPVPVAQFSERGTVRISFNQPVK</sequence>
<evidence type="ECO:0000256" key="1">
    <source>
        <dbReference type="ARBA" id="ARBA00004922"/>
    </source>
</evidence>
<dbReference type="Pfam" id="PF04666">
    <property type="entry name" value="MGAT4_cons"/>
    <property type="match status" value="1"/>
</dbReference>
<evidence type="ECO:0000256" key="2">
    <source>
        <dbReference type="ARBA" id="ARBA00022676"/>
    </source>
</evidence>
<dbReference type="InterPro" id="IPR057279">
    <property type="entry name" value="MGAT4"/>
</dbReference>
<dbReference type="PANTHER" id="PTHR12062">
    <property type="entry name" value="N-ACETYLGLUCOSAMINYLTRANSFERASE VI"/>
    <property type="match status" value="1"/>
</dbReference>
<proteinExistence type="predicted"/>
<reference evidence="6 7" key="2">
    <citation type="submission" date="2018-11" db="EMBL/GenBank/DDBJ databases">
        <authorList>
            <consortium name="Pathogen Informatics"/>
        </authorList>
    </citation>
    <scope>NUCLEOTIDE SEQUENCE [LARGE SCALE GENOMIC DNA]</scope>
</reference>
<reference evidence="8" key="1">
    <citation type="submission" date="2016-06" db="UniProtKB">
        <authorList>
            <consortium name="WormBaseParasite"/>
        </authorList>
    </citation>
    <scope>IDENTIFICATION</scope>
</reference>
<evidence type="ECO:0000313" key="8">
    <source>
        <dbReference type="WBParaSite" id="GPUH_0001144301-mRNA-1"/>
    </source>
</evidence>
<keyword evidence="3" id="KW-0808">Transferase</keyword>
<dbReference type="GO" id="GO:0008375">
    <property type="term" value="F:acetylglucosaminyltransferase activity"/>
    <property type="evidence" value="ECO:0007669"/>
    <property type="project" value="TreeGrafter"/>
</dbReference>